<reference evidence="1 2" key="1">
    <citation type="submission" date="2018-03" db="EMBL/GenBank/DDBJ databases">
        <title>Genomes of Pezizomycetes fungi and the evolution of truffles.</title>
        <authorList>
            <person name="Murat C."/>
            <person name="Payen T."/>
            <person name="Noel B."/>
            <person name="Kuo A."/>
            <person name="Martin F.M."/>
        </authorList>
    </citation>
    <scope>NUCLEOTIDE SEQUENCE [LARGE SCALE GENOMIC DNA]</scope>
    <source>
        <strain evidence="1">091103-1</strain>
    </source>
</reference>
<dbReference type="AlphaFoldDB" id="A0A317SFF2"/>
<name>A0A317SFF2_9PEZI</name>
<gene>
    <name evidence="1" type="ORF">C7212DRAFT_365994</name>
</gene>
<organism evidence="1 2">
    <name type="scientific">Tuber magnatum</name>
    <name type="common">white Piedmont truffle</name>
    <dbReference type="NCBI Taxonomy" id="42249"/>
    <lineage>
        <taxon>Eukaryota</taxon>
        <taxon>Fungi</taxon>
        <taxon>Dikarya</taxon>
        <taxon>Ascomycota</taxon>
        <taxon>Pezizomycotina</taxon>
        <taxon>Pezizomycetes</taxon>
        <taxon>Pezizales</taxon>
        <taxon>Tuberaceae</taxon>
        <taxon>Tuber</taxon>
    </lineage>
</organism>
<protein>
    <submittedName>
        <fullName evidence="1">Uncharacterized protein</fullName>
    </submittedName>
</protein>
<dbReference type="OrthoDB" id="10586629at2759"/>
<proteinExistence type="predicted"/>
<accession>A0A317SFF2</accession>
<keyword evidence="2" id="KW-1185">Reference proteome</keyword>
<evidence type="ECO:0000313" key="2">
    <source>
        <dbReference type="Proteomes" id="UP000246991"/>
    </source>
</evidence>
<evidence type="ECO:0000313" key="1">
    <source>
        <dbReference type="EMBL" id="PWW73082.1"/>
    </source>
</evidence>
<comment type="caution">
    <text evidence="1">The sequence shown here is derived from an EMBL/GenBank/DDBJ whole genome shotgun (WGS) entry which is preliminary data.</text>
</comment>
<dbReference type="EMBL" id="PYWC01000087">
    <property type="protein sequence ID" value="PWW73082.1"/>
    <property type="molecule type" value="Genomic_DNA"/>
</dbReference>
<dbReference type="Proteomes" id="UP000246991">
    <property type="component" value="Unassembled WGS sequence"/>
</dbReference>
<sequence length="199" mass="23009">MNTRNRLYTKLLSRHVQYKQDLRDLEATVEARWFKRYQEEVVKREENGREVWRLKAILERKLPPGIGIQEGLNELGKRREFTAILPEEAKACKASLVEATHGIQYLYEHVPEFSGGNDSVFGIRYEDYGLHERAELVAFLKMQIGNGSCFVNWDGALALFSPGTYTSFRHFFLSDKACLEVVKETGPADNAKILYRYII</sequence>